<reference evidence="2" key="1">
    <citation type="submission" date="2020-11" db="EMBL/GenBank/DDBJ databases">
        <authorList>
            <person name="Kim M.K."/>
        </authorList>
    </citation>
    <scope>NUCLEOTIDE SEQUENCE</scope>
    <source>
        <strain evidence="2">BT350</strain>
    </source>
</reference>
<keyword evidence="3" id="KW-1185">Reference proteome</keyword>
<organism evidence="2 3">
    <name type="scientific">Microvirga alba</name>
    <dbReference type="NCBI Taxonomy" id="2791025"/>
    <lineage>
        <taxon>Bacteria</taxon>
        <taxon>Pseudomonadati</taxon>
        <taxon>Pseudomonadota</taxon>
        <taxon>Alphaproteobacteria</taxon>
        <taxon>Hyphomicrobiales</taxon>
        <taxon>Methylobacteriaceae</taxon>
        <taxon>Microvirga</taxon>
    </lineage>
</organism>
<proteinExistence type="predicted"/>
<gene>
    <name evidence="2" type="ORF">I2H38_14975</name>
</gene>
<dbReference type="EMBL" id="JADQDO010000007">
    <property type="protein sequence ID" value="MBF9234676.1"/>
    <property type="molecule type" value="Genomic_DNA"/>
</dbReference>
<keyword evidence="1" id="KW-0812">Transmembrane</keyword>
<dbReference type="AlphaFoldDB" id="A0A931BNT5"/>
<evidence type="ECO:0000256" key="1">
    <source>
        <dbReference type="SAM" id="Phobius"/>
    </source>
</evidence>
<protein>
    <submittedName>
        <fullName evidence="2">Uncharacterized protein</fullName>
    </submittedName>
</protein>
<name>A0A931BNT5_9HYPH</name>
<dbReference type="RefSeq" id="WP_196272658.1">
    <property type="nucleotide sequence ID" value="NZ_JADQDO010000007.1"/>
</dbReference>
<accession>A0A931BNT5</accession>
<sequence>MNPLLVPIIGSIAEKVVDRLISAPAVPVARVDAPAVREEVAAVVKPVIEHLTNNEPWYASRVTWGAIATILSGLSALIMAAANGEPSIEIYATALTGIGGGFYTLYGRWKARKPLGA</sequence>
<evidence type="ECO:0000313" key="3">
    <source>
        <dbReference type="Proteomes" id="UP000599312"/>
    </source>
</evidence>
<keyword evidence="1" id="KW-0472">Membrane</keyword>
<keyword evidence="1" id="KW-1133">Transmembrane helix</keyword>
<feature type="transmembrane region" description="Helical" evidence="1">
    <location>
        <begin position="88"/>
        <end position="106"/>
    </location>
</feature>
<evidence type="ECO:0000313" key="2">
    <source>
        <dbReference type="EMBL" id="MBF9234676.1"/>
    </source>
</evidence>
<feature type="transmembrane region" description="Helical" evidence="1">
    <location>
        <begin position="62"/>
        <end position="82"/>
    </location>
</feature>
<comment type="caution">
    <text evidence="2">The sequence shown here is derived from an EMBL/GenBank/DDBJ whole genome shotgun (WGS) entry which is preliminary data.</text>
</comment>
<dbReference type="Proteomes" id="UP000599312">
    <property type="component" value="Unassembled WGS sequence"/>
</dbReference>